<dbReference type="InterPro" id="IPR011008">
    <property type="entry name" value="Dimeric_a/b-barrel"/>
</dbReference>
<dbReference type="Pfam" id="PF03992">
    <property type="entry name" value="ABM"/>
    <property type="match status" value="1"/>
</dbReference>
<evidence type="ECO:0000313" key="3">
    <source>
        <dbReference type="EMBL" id="MYR34963.1"/>
    </source>
</evidence>
<keyword evidence="3" id="KW-0560">Oxidoreductase</keyword>
<reference evidence="2 5" key="2">
    <citation type="submission" date="2024-01" db="EMBL/GenBank/DDBJ databases">
        <title>Genome mining of biosynthetic gene clusters to explore secondary metabolites of Streptomyces sp.</title>
        <authorList>
            <person name="Baig A."/>
            <person name="Ajitkumar Shintre N."/>
            <person name="Kumar H."/>
            <person name="Anbarasu A."/>
            <person name="Ramaiah S."/>
        </authorList>
    </citation>
    <scope>NUCLEOTIDE SEQUENCE [LARGE SCALE GENOMIC DNA]</scope>
    <source>
        <strain evidence="2 5">A01</strain>
    </source>
</reference>
<feature type="domain" description="ABM" evidence="1">
    <location>
        <begin position="2"/>
        <end position="94"/>
    </location>
</feature>
<dbReference type="AlphaFoldDB" id="A0A7K2IYE0"/>
<gene>
    <name evidence="3" type="ORF">GTW20_22560</name>
    <name evidence="2" type="ORF">VSQ78_01640</name>
</gene>
<keyword evidence="3" id="KW-0503">Monooxygenase</keyword>
<dbReference type="EMBL" id="JAYMRS010000001">
    <property type="protein sequence ID" value="MFB8766386.1"/>
    <property type="molecule type" value="Genomic_DNA"/>
</dbReference>
<keyword evidence="5" id="KW-1185">Reference proteome</keyword>
<evidence type="ECO:0000313" key="4">
    <source>
        <dbReference type="Proteomes" id="UP000467124"/>
    </source>
</evidence>
<dbReference type="GeneID" id="91393783"/>
<dbReference type="SUPFAM" id="SSF54909">
    <property type="entry name" value="Dimeric alpha+beta barrel"/>
    <property type="match status" value="1"/>
</dbReference>
<evidence type="ECO:0000313" key="5">
    <source>
        <dbReference type="Proteomes" id="UP001585053"/>
    </source>
</evidence>
<name>A0A7K2IYE0_9ACTN</name>
<reference evidence="3 4" key="1">
    <citation type="journal article" date="2019" name="Nat. Commun.">
        <title>The antimicrobial potential of Streptomyces from insect microbiomes.</title>
        <authorList>
            <person name="Chevrette M.G."/>
            <person name="Carlson C.M."/>
            <person name="Ortega H.E."/>
            <person name="Thomas C."/>
            <person name="Ananiev G.E."/>
            <person name="Barns K.J."/>
            <person name="Book A.J."/>
            <person name="Cagnazzo J."/>
            <person name="Carlos C."/>
            <person name="Flanigan W."/>
            <person name="Grubbs K.J."/>
            <person name="Horn H.A."/>
            <person name="Hoffmann F.M."/>
            <person name="Klassen J.L."/>
            <person name="Knack J.J."/>
            <person name="Lewin G.R."/>
            <person name="McDonald B.R."/>
            <person name="Muller L."/>
            <person name="Melo W.G.P."/>
            <person name="Pinto-Tomas A.A."/>
            <person name="Schmitz A."/>
            <person name="Wendt-Pienkowski E."/>
            <person name="Wildman S."/>
            <person name="Zhao M."/>
            <person name="Zhang F."/>
            <person name="Bugni T.S."/>
            <person name="Andes D.R."/>
            <person name="Pupo M.T."/>
            <person name="Currie C.R."/>
        </authorList>
    </citation>
    <scope>NUCLEOTIDE SEQUENCE [LARGE SCALE GENOMIC DNA]</scope>
    <source>
        <strain evidence="3 4">SID5840</strain>
    </source>
</reference>
<comment type="caution">
    <text evidence="3">The sequence shown here is derived from an EMBL/GenBank/DDBJ whole genome shotgun (WGS) entry which is preliminary data.</text>
</comment>
<sequence>MIIIAGKLLVDAATRDAYLAGCVSVVEQARTAEGCLDFSLTADLVEPGRINVYERWETVEDLLRFRSSGPEPERMPRILDAEVSRYLISGVEAP</sequence>
<dbReference type="Proteomes" id="UP000467124">
    <property type="component" value="Unassembled WGS sequence"/>
</dbReference>
<proteinExistence type="predicted"/>
<dbReference type="PROSITE" id="PS51725">
    <property type="entry name" value="ABM"/>
    <property type="match status" value="1"/>
</dbReference>
<organism evidence="3 4">
    <name type="scientific">Nocardiopsis alba</name>
    <dbReference type="NCBI Taxonomy" id="53437"/>
    <lineage>
        <taxon>Bacteria</taxon>
        <taxon>Bacillati</taxon>
        <taxon>Actinomycetota</taxon>
        <taxon>Actinomycetes</taxon>
        <taxon>Streptosporangiales</taxon>
        <taxon>Nocardiopsidaceae</taxon>
        <taxon>Nocardiopsis</taxon>
    </lineage>
</organism>
<dbReference type="Gene3D" id="3.30.70.100">
    <property type="match status" value="1"/>
</dbReference>
<dbReference type="RefSeq" id="WP_017536047.1">
    <property type="nucleotide sequence ID" value="NZ_BAZE01000014.1"/>
</dbReference>
<evidence type="ECO:0000313" key="2">
    <source>
        <dbReference type="EMBL" id="MFB8766386.1"/>
    </source>
</evidence>
<accession>A0A7K2IYE0</accession>
<protein>
    <submittedName>
        <fullName evidence="2 3">Antibiotic biosynthesis monooxygenase</fullName>
    </submittedName>
</protein>
<dbReference type="GO" id="GO:0004497">
    <property type="term" value="F:monooxygenase activity"/>
    <property type="evidence" value="ECO:0007669"/>
    <property type="project" value="UniProtKB-KW"/>
</dbReference>
<dbReference type="EMBL" id="WWHY01000001">
    <property type="protein sequence ID" value="MYR34963.1"/>
    <property type="molecule type" value="Genomic_DNA"/>
</dbReference>
<dbReference type="Proteomes" id="UP001585053">
    <property type="component" value="Unassembled WGS sequence"/>
</dbReference>
<evidence type="ECO:0000259" key="1">
    <source>
        <dbReference type="PROSITE" id="PS51725"/>
    </source>
</evidence>
<dbReference type="InterPro" id="IPR007138">
    <property type="entry name" value="ABM_dom"/>
</dbReference>